<evidence type="ECO:0000313" key="1">
    <source>
        <dbReference type="EMBL" id="KAF7565335.1"/>
    </source>
</evidence>
<gene>
    <name evidence="1" type="ORF">PtrM4_047690</name>
</gene>
<dbReference type="AlphaFoldDB" id="A0A834RL12"/>
<proteinExistence type="predicted"/>
<dbReference type="EMBL" id="NQIK02000010">
    <property type="protein sequence ID" value="KAF7565335.1"/>
    <property type="molecule type" value="Genomic_DNA"/>
</dbReference>
<comment type="caution">
    <text evidence="1">The sequence shown here is derived from an EMBL/GenBank/DDBJ whole genome shotgun (WGS) entry which is preliminary data.</text>
</comment>
<reference evidence="1" key="1">
    <citation type="journal article" date="2018" name="BMC Genomics">
        <title>Comparative genomics of the wheat fungal pathogen Pyrenophora tritici-repentis reveals chromosomal variations and genome plasticity.</title>
        <authorList>
            <person name="Moolhuijzen P."/>
            <person name="See P.T."/>
            <person name="Hane J.K."/>
            <person name="Shi G."/>
            <person name="Liu Z."/>
            <person name="Oliver R.P."/>
            <person name="Moffat C.S."/>
        </authorList>
    </citation>
    <scope>NUCLEOTIDE SEQUENCE [LARGE SCALE GENOMIC DNA]</scope>
    <source>
        <strain evidence="1">M4</strain>
    </source>
</reference>
<evidence type="ECO:0000313" key="2">
    <source>
        <dbReference type="Proteomes" id="UP000245464"/>
    </source>
</evidence>
<organism evidence="1 2">
    <name type="scientific">Pyrenophora tritici-repentis</name>
    <dbReference type="NCBI Taxonomy" id="45151"/>
    <lineage>
        <taxon>Eukaryota</taxon>
        <taxon>Fungi</taxon>
        <taxon>Dikarya</taxon>
        <taxon>Ascomycota</taxon>
        <taxon>Pezizomycotina</taxon>
        <taxon>Dothideomycetes</taxon>
        <taxon>Pleosporomycetidae</taxon>
        <taxon>Pleosporales</taxon>
        <taxon>Pleosporineae</taxon>
        <taxon>Pleosporaceae</taxon>
        <taxon>Pyrenophora</taxon>
    </lineage>
</organism>
<dbReference type="RefSeq" id="XP_065959306.1">
    <property type="nucleotide sequence ID" value="XM_066104742.1"/>
</dbReference>
<protein>
    <submittedName>
        <fullName evidence="1">Uncharacterized protein</fullName>
    </submittedName>
</protein>
<accession>A0A834RL12</accession>
<dbReference type="Proteomes" id="UP000245464">
    <property type="component" value="Chromosome 10"/>
</dbReference>
<dbReference type="KEGG" id="ptrr:90954922"/>
<dbReference type="GeneID" id="90954922"/>
<name>A0A834RL12_9PLEO</name>
<sequence>MLKDASLLIKFWDKAVEADAYLRNRTTLADNKRVPNIADRIELKEPVQFLLEALRYFIRGSKRKRPSEDTAEDKRFRKIIKAILAQVNLTDEEVDEEA</sequence>